<keyword evidence="4" id="KW-1185">Reference proteome</keyword>
<evidence type="ECO:0000313" key="3">
    <source>
        <dbReference type="EMBL" id="KAG7361967.1"/>
    </source>
</evidence>
<dbReference type="AlphaFoldDB" id="A0A9K3LH48"/>
<gene>
    <name evidence="3" type="ORF">IV203_025633</name>
</gene>
<evidence type="ECO:0000313" key="4">
    <source>
        <dbReference type="Proteomes" id="UP000693970"/>
    </source>
</evidence>
<dbReference type="Proteomes" id="UP000693970">
    <property type="component" value="Unassembled WGS sequence"/>
</dbReference>
<proteinExistence type="inferred from homology"/>
<dbReference type="OrthoDB" id="41162at2759"/>
<dbReference type="EMBL" id="JAGRRH010000012">
    <property type="protein sequence ID" value="KAG7361967.1"/>
    <property type="molecule type" value="Genomic_DNA"/>
</dbReference>
<dbReference type="FunFam" id="1.10.472.10:FF:000093">
    <property type="entry name" value="Predicted protein"/>
    <property type="match status" value="1"/>
</dbReference>
<evidence type="ECO:0000256" key="1">
    <source>
        <dbReference type="RuleBase" id="RU000383"/>
    </source>
</evidence>
<dbReference type="Pfam" id="PF02984">
    <property type="entry name" value="Cyclin_C"/>
    <property type="match status" value="1"/>
</dbReference>
<dbReference type="InterPro" id="IPR013763">
    <property type="entry name" value="Cyclin-like_dom"/>
</dbReference>
<reference evidence="3" key="2">
    <citation type="submission" date="2021-04" db="EMBL/GenBank/DDBJ databases">
        <authorList>
            <person name="Podell S."/>
        </authorList>
    </citation>
    <scope>NUCLEOTIDE SEQUENCE</scope>
    <source>
        <strain evidence="3">Hildebrandi</strain>
    </source>
</reference>
<dbReference type="InterPro" id="IPR004367">
    <property type="entry name" value="Cyclin_C-dom"/>
</dbReference>
<dbReference type="SMART" id="SM00385">
    <property type="entry name" value="CYCLIN"/>
    <property type="match status" value="1"/>
</dbReference>
<accession>A0A9K3LH48</accession>
<comment type="caution">
    <text evidence="3">The sequence shown here is derived from an EMBL/GenBank/DDBJ whole genome shotgun (WGS) entry which is preliminary data.</text>
</comment>
<dbReference type="CDD" id="cd20537">
    <property type="entry name" value="CYCLIN_CCNO-like_rpt2"/>
    <property type="match status" value="1"/>
</dbReference>
<feature type="domain" description="Cyclin-like" evidence="2">
    <location>
        <begin position="76"/>
        <end position="160"/>
    </location>
</feature>
<dbReference type="Pfam" id="PF00134">
    <property type="entry name" value="Cyclin_N"/>
    <property type="match status" value="1"/>
</dbReference>
<evidence type="ECO:0000259" key="2">
    <source>
        <dbReference type="SMART" id="SM00385"/>
    </source>
</evidence>
<name>A0A9K3LH48_9STRA</name>
<reference evidence="3" key="1">
    <citation type="journal article" date="2021" name="Sci. Rep.">
        <title>Diploid genomic architecture of Nitzschia inconspicua, an elite biomass production diatom.</title>
        <authorList>
            <person name="Oliver A."/>
            <person name="Podell S."/>
            <person name="Pinowska A."/>
            <person name="Traller J.C."/>
            <person name="Smith S.R."/>
            <person name="McClure R."/>
            <person name="Beliaev A."/>
            <person name="Bohutskyi P."/>
            <person name="Hill E.A."/>
            <person name="Rabines A."/>
            <person name="Zheng H."/>
            <person name="Allen L.Z."/>
            <person name="Kuo A."/>
            <person name="Grigoriev I.V."/>
            <person name="Allen A.E."/>
            <person name="Hazlebeck D."/>
            <person name="Allen E.E."/>
        </authorList>
    </citation>
    <scope>NUCLEOTIDE SEQUENCE</scope>
    <source>
        <strain evidence="3">Hildebrandi</strain>
    </source>
</reference>
<dbReference type="PANTHER" id="PTHR10177">
    <property type="entry name" value="CYCLINS"/>
    <property type="match status" value="1"/>
</dbReference>
<keyword evidence="1" id="KW-0195">Cyclin</keyword>
<organism evidence="3 4">
    <name type="scientific">Nitzschia inconspicua</name>
    <dbReference type="NCBI Taxonomy" id="303405"/>
    <lineage>
        <taxon>Eukaryota</taxon>
        <taxon>Sar</taxon>
        <taxon>Stramenopiles</taxon>
        <taxon>Ochrophyta</taxon>
        <taxon>Bacillariophyta</taxon>
        <taxon>Bacillariophyceae</taxon>
        <taxon>Bacillariophycidae</taxon>
        <taxon>Bacillariales</taxon>
        <taxon>Bacillariaceae</taxon>
        <taxon>Nitzschia</taxon>
    </lineage>
</organism>
<dbReference type="InterPro" id="IPR039361">
    <property type="entry name" value="Cyclin"/>
</dbReference>
<protein>
    <submittedName>
        <fullName evidence="3">Cyclin-like protein</fullName>
    </submittedName>
</protein>
<dbReference type="InterPro" id="IPR006671">
    <property type="entry name" value="Cyclin_N"/>
</dbReference>
<sequence>MVDLLERLEVLLRVEDVSYRTIDYLSPSHQQNLQQLQQQIESSSFDCQSTFTAAASSSCSSSQSGINEVWREKICEWSYQVIDHFDFSREVVSVSIHYLDRFLATTPVNKKLFQLVAMTALYLAIKIHEPTNLTMRSMIELSRGYFTAAQMADMEMAILRSLSWKLHPPTSYCFCKHILFLLPQSAVPMETRYEILELARFLTELSVIDYYFVIHRSSDVALAALLNSMEAVTGSTNLSLTGFEQELARIAGGLDPLKKEVLECRDRLLVLYTQGGYSRPDIAGRETRDDTVSPVCVSFGLAQQEYPRPAAPVNAPEVQDNISGNDCNQQNNESKVLSINGLHDLTGNASPISNQQQQFEQAYESIVEDIMFGFEDDE</sequence>
<comment type="similarity">
    <text evidence="1">Belongs to the cyclin family.</text>
</comment>